<evidence type="ECO:0000313" key="2">
    <source>
        <dbReference type="Proteomes" id="UP000823934"/>
    </source>
</evidence>
<name>A0A9D1Q6A4_9GAMM</name>
<dbReference type="Proteomes" id="UP000823934">
    <property type="component" value="Unassembled WGS sequence"/>
</dbReference>
<reference evidence="1" key="2">
    <citation type="submission" date="2021-04" db="EMBL/GenBank/DDBJ databases">
        <authorList>
            <person name="Gilroy R."/>
        </authorList>
    </citation>
    <scope>NUCLEOTIDE SEQUENCE</scope>
    <source>
        <strain evidence="1">CHK160-9182</strain>
    </source>
</reference>
<comment type="caution">
    <text evidence="1">The sequence shown here is derived from an EMBL/GenBank/DDBJ whole genome shotgun (WGS) entry which is preliminary data.</text>
</comment>
<dbReference type="CDD" id="cd16440">
    <property type="entry name" value="beta_Kdo_transferase_KpsC_1"/>
    <property type="match status" value="1"/>
</dbReference>
<reference evidence="1" key="1">
    <citation type="journal article" date="2021" name="PeerJ">
        <title>Extensive microbial diversity within the chicken gut microbiome revealed by metagenomics and culture.</title>
        <authorList>
            <person name="Gilroy R."/>
            <person name="Ravi A."/>
            <person name="Getino M."/>
            <person name="Pursley I."/>
            <person name="Horton D.L."/>
            <person name="Alikhan N.F."/>
            <person name="Baker D."/>
            <person name="Gharbi K."/>
            <person name="Hall N."/>
            <person name="Watson M."/>
            <person name="Adriaenssens E.M."/>
            <person name="Foster-Nyarko E."/>
            <person name="Jarju S."/>
            <person name="Secka A."/>
            <person name="Antonio M."/>
            <person name="Oren A."/>
            <person name="Chaudhuri R.R."/>
            <person name="La Ragione R."/>
            <person name="Hildebrand F."/>
            <person name="Pallen M.J."/>
        </authorList>
    </citation>
    <scope>NUCLEOTIDE SEQUENCE</scope>
    <source>
        <strain evidence="1">CHK160-9182</strain>
    </source>
</reference>
<dbReference type="GO" id="GO:0000271">
    <property type="term" value="P:polysaccharide biosynthetic process"/>
    <property type="evidence" value="ECO:0007669"/>
    <property type="project" value="InterPro"/>
</dbReference>
<dbReference type="EMBL" id="DXHP01000079">
    <property type="protein sequence ID" value="HIW06402.1"/>
    <property type="molecule type" value="Genomic_DNA"/>
</dbReference>
<dbReference type="AlphaFoldDB" id="A0A9D1Q6A4"/>
<accession>A0A9D1Q6A4</accession>
<evidence type="ECO:0000313" key="1">
    <source>
        <dbReference type="EMBL" id="HIW06402.1"/>
    </source>
</evidence>
<dbReference type="InterPro" id="IPR007833">
    <property type="entry name" value="Capsule_polysaccharide_synth"/>
</dbReference>
<dbReference type="CDD" id="cd16439">
    <property type="entry name" value="beta_Kdo_transferase_KpsC_2"/>
    <property type="match status" value="1"/>
</dbReference>
<sequence>MRKIDIQFSSNKLSKTENVRTILQDEFAQQVSFSIGWGNKPNTKKARAYAEKHELPFIALEDGFLRSMDLGVNGEDPLSLVVDDLGIYYDTTKASRLEEMILNQSALANDLMKGERALKLVIEHRLTKYNHVLEGWPAHLEINLAKPQVLVIDQTFGDMSLEYGSANFETFQTMLQAAIAENPDAEIWIKVHPDVLAGKKQGHYSALIAEIAIHPERYPQIHILAENIHPHSLIEKMDRVYVATSQMGFEALMLGKEVITFGVPWYAGWGLTEDRNPLVNMPAFQDRRRQATFLELFTASYLQYCRYINPFTQERGTIFEVIDYLVMMKRRERLLQGEIWIVGLSWWKRKIMSPFLKTVNNQLRFFKTEAALKKAFHSLNALNKSDHSDSGLSSPSESQLQLSSVLRQSSSIRLLLWGKKFPALESLAKSAQLPVLRMEDGFIRSVGLGSNLVAPRSLVIDDEGIYFDAGKPSRLERILEETRFTTEMIAEADQLKKALVAAKVGKYNVGNSTLDLQLPNDQRILLVPGQVEDDASIQTGTRDIKTNLGLLQYVRAHNPEAYIIYKPHPDVVSGNRVGDIPEAKTLQYADTVMAEADIIVLMEVCDELHTMTSLSGFEALLRDKKVFCYGIPFYAGWGLTTDLYRLENRRKRRLTLPELIAGTLLLYPEYLDTKTGKLTNANVTLAAIAKERLQMQNQRLKTNWPMRKWQQLRGLMRTLKW</sequence>
<dbReference type="Pfam" id="PF05159">
    <property type="entry name" value="Capsule_synth"/>
    <property type="match status" value="2"/>
</dbReference>
<organism evidence="1 2">
    <name type="scientific">Candidatus Ignatzschineria merdigallinarum</name>
    <dbReference type="NCBI Taxonomy" id="2838621"/>
    <lineage>
        <taxon>Bacteria</taxon>
        <taxon>Pseudomonadati</taxon>
        <taxon>Pseudomonadota</taxon>
        <taxon>Gammaproteobacteria</taxon>
        <taxon>Cardiobacteriales</taxon>
        <taxon>Ignatzschineriaceae</taxon>
        <taxon>Ignatzschineria</taxon>
    </lineage>
</organism>
<proteinExistence type="predicted"/>
<dbReference type="GO" id="GO:0015774">
    <property type="term" value="P:polysaccharide transport"/>
    <property type="evidence" value="ECO:0007669"/>
    <property type="project" value="InterPro"/>
</dbReference>
<gene>
    <name evidence="1" type="ORF">H9889_03630</name>
</gene>
<protein>
    <submittedName>
        <fullName evidence="1">Capsular polysaccharide biosynthesis protein</fullName>
    </submittedName>
</protein>